<comment type="caution">
    <text evidence="2">The sequence shown here is derived from an EMBL/GenBank/DDBJ whole genome shotgun (WGS) entry which is preliminary data.</text>
</comment>
<organism evidence="2 3">
    <name type="scientific">Chitinophaga polysaccharea</name>
    <dbReference type="NCBI Taxonomy" id="1293035"/>
    <lineage>
        <taxon>Bacteria</taxon>
        <taxon>Pseudomonadati</taxon>
        <taxon>Bacteroidota</taxon>
        <taxon>Chitinophagia</taxon>
        <taxon>Chitinophagales</taxon>
        <taxon>Chitinophagaceae</taxon>
        <taxon>Chitinophaga</taxon>
    </lineage>
</organism>
<dbReference type="AlphaFoldDB" id="A0A561Q2C4"/>
<keyword evidence="1" id="KW-1133">Transmembrane helix</keyword>
<accession>A0A561Q2C4</accession>
<evidence type="ECO:0000313" key="2">
    <source>
        <dbReference type="EMBL" id="TWF44503.1"/>
    </source>
</evidence>
<keyword evidence="1" id="KW-0812">Transmembrane</keyword>
<evidence type="ECO:0000256" key="1">
    <source>
        <dbReference type="SAM" id="Phobius"/>
    </source>
</evidence>
<keyword evidence="1" id="KW-0472">Membrane</keyword>
<protein>
    <submittedName>
        <fullName evidence="2">Uncharacterized protein</fullName>
    </submittedName>
</protein>
<dbReference type="OrthoDB" id="661324at2"/>
<name>A0A561Q2C4_9BACT</name>
<feature type="transmembrane region" description="Helical" evidence="1">
    <location>
        <begin position="148"/>
        <end position="166"/>
    </location>
</feature>
<proteinExistence type="predicted"/>
<sequence>MSIEINISNYESFLLSYIDGELNEAEQAALELFLREHPQFLQELELLEGTRLVPDKTLSFDNKAALYRSGVPGLPDMEELMLGYIDGELTAAEEKALQEYLEQHPGTQKELALLQATKLTPDTSLVFTDKASLYRSSERKTAPIYRRLGWIAAAAAVVAGLVIWLLPTGNHPTGAPALADKGTVTAPKPVIPAPTATPIAEAPVATPSVTAPAAPTPPASPLLATNHKKLATRERKTTTADVKATQEQTITAAPKTDVPVMSQLPPQRNSVEEVVAQHRQQTDNIPSSTAIHPEVSNEPMLAVNTKIPNSAGINKITPAETPQPIQGELIMSVSGSDSKLLDKVTNVAKFFSRKRNKQ</sequence>
<evidence type="ECO:0000313" key="3">
    <source>
        <dbReference type="Proteomes" id="UP000320811"/>
    </source>
</evidence>
<dbReference type="RefSeq" id="WP_145661480.1">
    <property type="nucleotide sequence ID" value="NZ_VIWO01000001.1"/>
</dbReference>
<reference evidence="2 3" key="1">
    <citation type="submission" date="2019-06" db="EMBL/GenBank/DDBJ databases">
        <title>Sorghum-associated microbial communities from plants grown in Nebraska, USA.</title>
        <authorList>
            <person name="Schachtman D."/>
        </authorList>
    </citation>
    <scope>NUCLEOTIDE SEQUENCE [LARGE SCALE GENOMIC DNA]</scope>
    <source>
        <strain evidence="2 3">1209</strain>
    </source>
</reference>
<dbReference type="EMBL" id="VIWO01000001">
    <property type="protein sequence ID" value="TWF44503.1"/>
    <property type="molecule type" value="Genomic_DNA"/>
</dbReference>
<dbReference type="CDD" id="cd07177">
    <property type="entry name" value="terB_like"/>
    <property type="match status" value="1"/>
</dbReference>
<gene>
    <name evidence="2" type="ORF">FHW36_101423</name>
</gene>
<keyword evidence="3" id="KW-1185">Reference proteome</keyword>
<dbReference type="Proteomes" id="UP000320811">
    <property type="component" value="Unassembled WGS sequence"/>
</dbReference>